<organism evidence="2 3">
    <name type="scientific">Lactobacillus helveticus CIRM-BIA 951</name>
    <dbReference type="NCBI Taxonomy" id="1226334"/>
    <lineage>
        <taxon>Bacteria</taxon>
        <taxon>Bacillati</taxon>
        <taxon>Bacillota</taxon>
        <taxon>Bacilli</taxon>
        <taxon>Lactobacillales</taxon>
        <taxon>Lactobacillaceae</taxon>
        <taxon>Lactobacillus</taxon>
    </lineage>
</organism>
<keyword evidence="1" id="KW-0472">Membrane</keyword>
<name>U6F0E6_LACHE</name>
<accession>U6F0E6</accession>
<sequence>MDKQAVLALMENNTQTTREKIIKTKKNYKRAPLMPVHLRVMIAVVLGQIACGYALGIVVLHFQTQLNISISAIYGPG</sequence>
<keyword evidence="1" id="KW-1133">Transmembrane helix</keyword>
<evidence type="ECO:0000256" key="1">
    <source>
        <dbReference type="SAM" id="Phobius"/>
    </source>
</evidence>
<reference evidence="2" key="1">
    <citation type="submission" date="2013-09" db="EMBL/GenBank/DDBJ databases">
        <title>Draft Genome Sequence of five Lactobacillus helveticus strains CIRM-BIA 101T, 103, 104, 951 and 953 isolated from milk product.</title>
        <authorList>
            <person name="Valence F."/>
            <person name="Chuat V."/>
            <person name="Ma L."/>
            <person name="Creno S."/>
            <person name="Falentin H."/>
            <person name="Lortal S."/>
            <person name="Bizet C."/>
            <person name="Clermont D."/>
            <person name="Loux V."/>
            <person name="Bouchier C."/>
            <person name="Cousin S."/>
        </authorList>
    </citation>
    <scope>NUCLEOTIDE SEQUENCE [LARGE SCALE GENOMIC DNA]</scope>
    <source>
        <strain evidence="2">CIRM-BIA 951</strain>
    </source>
</reference>
<feature type="transmembrane region" description="Helical" evidence="1">
    <location>
        <begin position="36"/>
        <end position="62"/>
    </location>
</feature>
<keyword evidence="3" id="KW-1185">Reference proteome</keyword>
<dbReference type="EMBL" id="CBUK010000011">
    <property type="protein sequence ID" value="CDI57406.1"/>
    <property type="molecule type" value="Genomic_DNA"/>
</dbReference>
<evidence type="ECO:0000313" key="2">
    <source>
        <dbReference type="EMBL" id="CDI57406.1"/>
    </source>
</evidence>
<dbReference type="Proteomes" id="UP000017248">
    <property type="component" value="Unassembled WGS sequence"/>
</dbReference>
<proteinExistence type="predicted"/>
<comment type="caution">
    <text evidence="2">The sequence shown here is derived from an EMBL/GenBank/DDBJ whole genome shotgun (WGS) entry which is preliminary data.</text>
</comment>
<keyword evidence="1" id="KW-0812">Transmembrane</keyword>
<gene>
    <name evidence="2" type="ORF">LHCIRMBIA951_01508</name>
</gene>
<protein>
    <submittedName>
        <fullName evidence="2">Major facilitator superfamily transporter</fullName>
    </submittedName>
</protein>
<evidence type="ECO:0000313" key="3">
    <source>
        <dbReference type="Proteomes" id="UP000017248"/>
    </source>
</evidence>
<dbReference type="HOGENOM" id="CLU_2633608_0_0_9"/>
<dbReference type="AlphaFoldDB" id="U6F0E6"/>